<evidence type="ECO:0000313" key="3">
    <source>
        <dbReference type="Proteomes" id="UP001212997"/>
    </source>
</evidence>
<name>A0AAD5YH16_9APHY</name>
<gene>
    <name evidence="2" type="ORF">NLI96_g2992</name>
</gene>
<feature type="compositionally biased region" description="Acidic residues" evidence="1">
    <location>
        <begin position="10"/>
        <end position="54"/>
    </location>
</feature>
<proteinExistence type="predicted"/>
<dbReference type="EMBL" id="JANAWD010000071">
    <property type="protein sequence ID" value="KAJ3488262.1"/>
    <property type="molecule type" value="Genomic_DNA"/>
</dbReference>
<protein>
    <submittedName>
        <fullName evidence="2">Uncharacterized protein</fullName>
    </submittedName>
</protein>
<feature type="region of interest" description="Disordered" evidence="1">
    <location>
        <begin position="1"/>
        <end position="122"/>
    </location>
</feature>
<dbReference type="Proteomes" id="UP001212997">
    <property type="component" value="Unassembled WGS sequence"/>
</dbReference>
<accession>A0AAD5YH16</accession>
<dbReference type="AlphaFoldDB" id="A0AAD5YH16"/>
<keyword evidence="3" id="KW-1185">Reference proteome</keyword>
<reference evidence="2" key="1">
    <citation type="submission" date="2022-07" db="EMBL/GenBank/DDBJ databases">
        <title>Genome Sequence of Physisporinus lineatus.</title>
        <authorList>
            <person name="Buettner E."/>
        </authorList>
    </citation>
    <scope>NUCLEOTIDE SEQUENCE</scope>
    <source>
        <strain evidence="2">VT162</strain>
    </source>
</reference>
<comment type="caution">
    <text evidence="2">The sequence shown here is derived from an EMBL/GenBank/DDBJ whole genome shotgun (WGS) entry which is preliminary data.</text>
</comment>
<evidence type="ECO:0000313" key="2">
    <source>
        <dbReference type="EMBL" id="KAJ3488262.1"/>
    </source>
</evidence>
<feature type="compositionally biased region" description="Acidic residues" evidence="1">
    <location>
        <begin position="64"/>
        <end position="95"/>
    </location>
</feature>
<organism evidence="2 3">
    <name type="scientific">Meripilus lineatus</name>
    <dbReference type="NCBI Taxonomy" id="2056292"/>
    <lineage>
        <taxon>Eukaryota</taxon>
        <taxon>Fungi</taxon>
        <taxon>Dikarya</taxon>
        <taxon>Basidiomycota</taxon>
        <taxon>Agaricomycotina</taxon>
        <taxon>Agaricomycetes</taxon>
        <taxon>Polyporales</taxon>
        <taxon>Meripilaceae</taxon>
        <taxon>Meripilus</taxon>
    </lineage>
</organism>
<evidence type="ECO:0000256" key="1">
    <source>
        <dbReference type="SAM" id="MobiDB-lite"/>
    </source>
</evidence>
<sequence length="204" mass="22154">MKWETYLGGMDEDDWPEDIELEGATDCDEGVSEVDGTGAEEEPGKDEGAEEATVDEGGGGGSEVDGEDTGFEEDSWEGTEEETGPGFDEVGEFEADGGVPEEREGSGWLVTDAEEGADGFAGTEDDICRKVKVAIQEREDGRSGQNAIKVVGYERRGRYEMMSGEQGPLYNENKKVRYWDTYIDDGERRNGGVLCKVATTRGFG</sequence>